<dbReference type="SUPFAM" id="SSF53187">
    <property type="entry name" value="Zn-dependent exopeptidases"/>
    <property type="match status" value="1"/>
</dbReference>
<evidence type="ECO:0000256" key="2">
    <source>
        <dbReference type="ARBA" id="ARBA00005988"/>
    </source>
</evidence>
<dbReference type="InterPro" id="IPR050821">
    <property type="entry name" value="Cytosolic_carboxypeptidase"/>
</dbReference>
<dbReference type="PANTHER" id="PTHR12756">
    <property type="entry name" value="CYTOSOLIC CARBOXYPEPTIDASE"/>
    <property type="match status" value="1"/>
</dbReference>
<dbReference type="PROSITE" id="PS52035">
    <property type="entry name" value="PEPTIDASE_M14"/>
    <property type="match status" value="1"/>
</dbReference>
<comment type="cofactor">
    <cofactor evidence="1">
        <name>Zn(2+)</name>
        <dbReference type="ChEBI" id="CHEBI:29105"/>
    </cofactor>
</comment>
<feature type="active site" description="Proton donor/acceptor" evidence="3">
    <location>
        <position position="386"/>
    </location>
</feature>
<dbReference type="Gene3D" id="2.60.40.3120">
    <property type="match status" value="1"/>
</dbReference>
<dbReference type="GO" id="GO:0008270">
    <property type="term" value="F:zinc ion binding"/>
    <property type="evidence" value="ECO:0007669"/>
    <property type="project" value="InterPro"/>
</dbReference>
<dbReference type="Pfam" id="PF18027">
    <property type="entry name" value="Pepdidase_M14_N"/>
    <property type="match status" value="1"/>
</dbReference>
<feature type="domain" description="Peptidase M14" evidence="4">
    <location>
        <begin position="153"/>
        <end position="410"/>
    </location>
</feature>
<evidence type="ECO:0000313" key="6">
    <source>
        <dbReference type="WBParaSite" id="PDA_v2.g19584.t1"/>
    </source>
</evidence>
<dbReference type="Pfam" id="PF00246">
    <property type="entry name" value="Peptidase_M14"/>
    <property type="match status" value="1"/>
</dbReference>
<dbReference type="AlphaFoldDB" id="A0A914PTL8"/>
<protein>
    <submittedName>
        <fullName evidence="6">Cytosolic carboxypeptidase 6</fullName>
    </submittedName>
</protein>
<dbReference type="GO" id="GO:0004181">
    <property type="term" value="F:metallocarboxypeptidase activity"/>
    <property type="evidence" value="ECO:0007669"/>
    <property type="project" value="InterPro"/>
</dbReference>
<keyword evidence="5" id="KW-1185">Reference proteome</keyword>
<dbReference type="InterPro" id="IPR040626">
    <property type="entry name" value="Pepdidase_M14_N"/>
</dbReference>
<reference evidence="6" key="1">
    <citation type="submission" date="2022-11" db="UniProtKB">
        <authorList>
            <consortium name="WormBaseParasite"/>
        </authorList>
    </citation>
    <scope>IDENTIFICATION</scope>
</reference>
<organism evidence="5 6">
    <name type="scientific">Panagrolaimus davidi</name>
    <dbReference type="NCBI Taxonomy" id="227884"/>
    <lineage>
        <taxon>Eukaryota</taxon>
        <taxon>Metazoa</taxon>
        <taxon>Ecdysozoa</taxon>
        <taxon>Nematoda</taxon>
        <taxon>Chromadorea</taxon>
        <taxon>Rhabditida</taxon>
        <taxon>Tylenchina</taxon>
        <taxon>Panagrolaimomorpha</taxon>
        <taxon>Panagrolaimoidea</taxon>
        <taxon>Panagrolaimidae</taxon>
        <taxon>Panagrolaimus</taxon>
    </lineage>
</organism>
<evidence type="ECO:0000313" key="5">
    <source>
        <dbReference type="Proteomes" id="UP000887578"/>
    </source>
</evidence>
<accession>A0A914PTL8</accession>
<dbReference type="GO" id="GO:0006508">
    <property type="term" value="P:proteolysis"/>
    <property type="evidence" value="ECO:0007669"/>
    <property type="project" value="InterPro"/>
</dbReference>
<evidence type="ECO:0000259" key="4">
    <source>
        <dbReference type="PROSITE" id="PS52035"/>
    </source>
</evidence>
<evidence type="ECO:0000256" key="1">
    <source>
        <dbReference type="ARBA" id="ARBA00001947"/>
    </source>
</evidence>
<evidence type="ECO:0000256" key="3">
    <source>
        <dbReference type="PROSITE-ProRule" id="PRU01379"/>
    </source>
</evidence>
<proteinExistence type="inferred from homology"/>
<dbReference type="Gene3D" id="3.40.630.10">
    <property type="entry name" value="Zn peptidases"/>
    <property type="match status" value="1"/>
</dbReference>
<dbReference type="Proteomes" id="UP000887578">
    <property type="component" value="Unplaced"/>
</dbReference>
<name>A0A914PTL8_9BILA</name>
<dbReference type="WBParaSite" id="PDA_v2.g19584.t1">
    <property type="protein sequence ID" value="PDA_v2.g19584.t1"/>
    <property type="gene ID" value="PDA_v2.g19584"/>
</dbReference>
<dbReference type="PANTHER" id="PTHR12756:SF9">
    <property type="entry name" value="CYTOSOLIC CARBOXYPEPTIDASE 6"/>
    <property type="match status" value="1"/>
</dbReference>
<comment type="similarity">
    <text evidence="2 3">Belongs to the peptidase M14 family.</text>
</comment>
<sequence>MFTSQNEPLIDDDPVVGNVTENISTGPDHLIFDANFECGNLGRVDALTPNEYDLFIRPDTCNPKYRVWFYFSVSNAKPNQRVVFNVVNFSKLRTLFDTGSAAPVYKSITNTDWSRVPVKNIYYYSSKAHGDRFILSFIHIFPDSEKCFFAYCIPYTYSKLQKYLLELEQRNLSYFKRDPLTHSVQRRRVDLLTITNCSNLVDKQKIIFITARVHPGETPSSFVLHGFLEFLVSNDSRAKKLREIYVFKIVPMLNPDGVYLGNYRCSLMGFDLNRQWQNPSSWGNPTIFATKNLLIQYNNNPHIELCLVMDLHAHSRQTNTFLYGNLTTKDPKHCEQQLYIPYLLAELTEDYSLHFTQFNTDAEKAGTNRRAMGALLDPNCLCYTLEVSFFSYKPKDSSTAKSIPYFDYTYELLGENIAISILQYSEILNGERQIAIKRSFESFLPKRCVKSYKQLGKTLKALDIRKP</sequence>
<dbReference type="InterPro" id="IPR000834">
    <property type="entry name" value="Peptidase_M14"/>
</dbReference>